<dbReference type="GeneID" id="54288743"/>
<feature type="compositionally biased region" description="Polar residues" evidence="1">
    <location>
        <begin position="1"/>
        <end position="12"/>
    </location>
</feature>
<dbReference type="OrthoDB" id="3797359at2759"/>
<dbReference type="AlphaFoldDB" id="A0A6A5XDC7"/>
<name>A0A6A5XDC7_9PLEO</name>
<evidence type="ECO:0008006" key="4">
    <source>
        <dbReference type="Google" id="ProtNLM"/>
    </source>
</evidence>
<dbReference type="CDD" id="cd00174">
    <property type="entry name" value="SH3"/>
    <property type="match status" value="1"/>
</dbReference>
<protein>
    <recommendedName>
        <fullName evidence="4">SH3 domain-containing protein</fullName>
    </recommendedName>
</protein>
<feature type="region of interest" description="Disordered" evidence="1">
    <location>
        <begin position="1"/>
        <end position="43"/>
    </location>
</feature>
<evidence type="ECO:0000313" key="2">
    <source>
        <dbReference type="EMBL" id="KAF2010764.1"/>
    </source>
</evidence>
<evidence type="ECO:0000256" key="1">
    <source>
        <dbReference type="SAM" id="MobiDB-lite"/>
    </source>
</evidence>
<organism evidence="2 3">
    <name type="scientific">Aaosphaeria arxii CBS 175.79</name>
    <dbReference type="NCBI Taxonomy" id="1450172"/>
    <lineage>
        <taxon>Eukaryota</taxon>
        <taxon>Fungi</taxon>
        <taxon>Dikarya</taxon>
        <taxon>Ascomycota</taxon>
        <taxon>Pezizomycotina</taxon>
        <taxon>Dothideomycetes</taxon>
        <taxon>Pleosporomycetidae</taxon>
        <taxon>Pleosporales</taxon>
        <taxon>Pleosporales incertae sedis</taxon>
        <taxon>Aaosphaeria</taxon>
    </lineage>
</organism>
<proteinExistence type="predicted"/>
<feature type="compositionally biased region" description="Low complexity" evidence="1">
    <location>
        <begin position="13"/>
        <end position="23"/>
    </location>
</feature>
<dbReference type="RefSeq" id="XP_033379103.1">
    <property type="nucleotide sequence ID" value="XM_033531346.1"/>
</dbReference>
<dbReference type="Proteomes" id="UP000799778">
    <property type="component" value="Unassembled WGS sequence"/>
</dbReference>
<reference evidence="2" key="1">
    <citation type="journal article" date="2020" name="Stud. Mycol.">
        <title>101 Dothideomycetes genomes: a test case for predicting lifestyles and emergence of pathogens.</title>
        <authorList>
            <person name="Haridas S."/>
            <person name="Albert R."/>
            <person name="Binder M."/>
            <person name="Bloem J."/>
            <person name="Labutti K."/>
            <person name="Salamov A."/>
            <person name="Andreopoulos B."/>
            <person name="Baker S."/>
            <person name="Barry K."/>
            <person name="Bills G."/>
            <person name="Bluhm B."/>
            <person name="Cannon C."/>
            <person name="Castanera R."/>
            <person name="Culley D."/>
            <person name="Daum C."/>
            <person name="Ezra D."/>
            <person name="Gonzalez J."/>
            <person name="Henrissat B."/>
            <person name="Kuo A."/>
            <person name="Liang C."/>
            <person name="Lipzen A."/>
            <person name="Lutzoni F."/>
            <person name="Magnuson J."/>
            <person name="Mondo S."/>
            <person name="Nolan M."/>
            <person name="Ohm R."/>
            <person name="Pangilinan J."/>
            <person name="Park H.-J."/>
            <person name="Ramirez L."/>
            <person name="Alfaro M."/>
            <person name="Sun H."/>
            <person name="Tritt A."/>
            <person name="Yoshinaga Y."/>
            <person name="Zwiers L.-H."/>
            <person name="Turgeon B."/>
            <person name="Goodwin S."/>
            <person name="Spatafora J."/>
            <person name="Crous P."/>
            <person name="Grigoriev I."/>
        </authorList>
    </citation>
    <scope>NUCLEOTIDE SEQUENCE</scope>
    <source>
        <strain evidence="2">CBS 175.79</strain>
    </source>
</reference>
<gene>
    <name evidence="2" type="ORF">BU24DRAFT_45494</name>
</gene>
<evidence type="ECO:0000313" key="3">
    <source>
        <dbReference type="Proteomes" id="UP000799778"/>
    </source>
</evidence>
<accession>A0A6A5XDC7</accession>
<dbReference type="EMBL" id="ML978075">
    <property type="protein sequence ID" value="KAF2010764.1"/>
    <property type="molecule type" value="Genomic_DNA"/>
</dbReference>
<sequence>MMSSWISVPSLDQSPLTQLSTSPSPSPRAGHRDAPPNSHKILARKTLSATLQDPKTSPSTPPQPTTLQDTMQEIVAQLLATLEPLGRDEYFTAFGPGGRFLFGTPNGYAAKHLPDEVMKRLSSKTVRKIRFASFGSHEHVWFVAYDTYPFGTYYDVGPSTAPALCRFLNFVQRADKKSTSKFLRVQFGDGNSYLAWSSTSWISYGIDRGLKDFLNDMSKVDPLNTFRRIFTSNAPSNIAFHSDGSFILARKENRLTPQHGLFQNCAYKIKSGAILEGWIQLLGTNAYDPDRFQDLAYFAIDAHCKTAESYVFIKARKRQAEADFVLRIGASESTNRLSPPDASVQLSQQPRGSQWAKMLRSGRPHTSDTWELMLNKGQRIKILEEKGNGWFVAQTLANNIGYVHKTWFAYDPPHLTKTRTPYQRYIDDTGGLFKPGTIREFPEIKRYVDSQCEEVNCQSTKGLPGGLEVCVHEIRKLFQGSPEYGYVFLKEERNKWHPDKFARFCHPEHRDDMKKKAECLFVLIGCLMDDLETKDT</sequence>
<keyword evidence="3" id="KW-1185">Reference proteome</keyword>